<sequence length="176" mass="20539">MKTSIKLYIHWISRVGRSKHRAGMPKNNQYLTTPMLSGQFVRNIYIQSHATRYFTHSSILREIKVDKIPAQKSNESIKDNVLGPLKHQTTNFDKIVLVWVKRYPSIADVPKFVTIDCMHNARTKARIKICNYMMIFGTICCLSAVFLGKEQAKKGETLFKQREKWLEEYNAEDKKK</sequence>
<keyword evidence="5 6" id="KW-0472">Membrane</keyword>
<organism evidence="7 8">
    <name type="scientific">Atta cephalotes</name>
    <name type="common">Leafcutter ant</name>
    <dbReference type="NCBI Taxonomy" id="12957"/>
    <lineage>
        <taxon>Eukaryota</taxon>
        <taxon>Metazoa</taxon>
        <taxon>Ecdysozoa</taxon>
        <taxon>Arthropoda</taxon>
        <taxon>Hexapoda</taxon>
        <taxon>Insecta</taxon>
        <taxon>Pterygota</taxon>
        <taxon>Neoptera</taxon>
        <taxon>Endopterygota</taxon>
        <taxon>Hymenoptera</taxon>
        <taxon>Apocrita</taxon>
        <taxon>Aculeata</taxon>
        <taxon>Formicoidea</taxon>
        <taxon>Formicidae</taxon>
        <taxon>Myrmicinae</taxon>
        <taxon>Atta</taxon>
    </lineage>
</organism>
<dbReference type="PANTHER" id="PTHR13674">
    <property type="entry name" value="GROWTH AND TRANSFORMATION-DEPENDENT PROTEIN"/>
    <property type="match status" value="1"/>
</dbReference>
<dbReference type="STRING" id="12957.A0A158P439"/>
<dbReference type="EnsemblMetazoa" id="XM_012209157.1">
    <property type="protein sequence ID" value="XP_012064547.1"/>
    <property type="gene ID" value="LOC105627884"/>
</dbReference>
<keyword evidence="3 6" id="KW-0812">Transmembrane</keyword>
<dbReference type="OrthoDB" id="8193498at2759"/>
<dbReference type="PANTHER" id="PTHR13674:SF5">
    <property type="entry name" value="UPF0389 PROTEIN CG9231"/>
    <property type="match status" value="1"/>
</dbReference>
<comment type="subcellular location">
    <subcellularLocation>
        <location evidence="1">Membrane</location>
        <topology evidence="1">Single-pass membrane protein</topology>
    </subcellularLocation>
</comment>
<protein>
    <submittedName>
        <fullName evidence="7">Uncharacterized protein</fullName>
    </submittedName>
</protein>
<reference evidence="8" key="1">
    <citation type="journal article" date="2011" name="PLoS Genet.">
        <title>The genome sequence of the leaf-cutter ant Atta cephalotes reveals insights into its obligate symbiotic lifestyle.</title>
        <authorList>
            <person name="Suen G."/>
            <person name="Teiling C."/>
            <person name="Li L."/>
            <person name="Holt C."/>
            <person name="Abouheif E."/>
            <person name="Bornberg-Bauer E."/>
            <person name="Bouffard P."/>
            <person name="Caldera E.J."/>
            <person name="Cash E."/>
            <person name="Cavanaugh A."/>
            <person name="Denas O."/>
            <person name="Elhaik E."/>
            <person name="Fave M.J."/>
            <person name="Gadau J."/>
            <person name="Gibson J.D."/>
            <person name="Graur D."/>
            <person name="Grubbs K.J."/>
            <person name="Hagen D.E."/>
            <person name="Harkins T.T."/>
            <person name="Helmkampf M."/>
            <person name="Hu H."/>
            <person name="Johnson B.R."/>
            <person name="Kim J."/>
            <person name="Marsh S.E."/>
            <person name="Moeller J.A."/>
            <person name="Munoz-Torres M.C."/>
            <person name="Murphy M.C."/>
            <person name="Naughton M.C."/>
            <person name="Nigam S."/>
            <person name="Overson R."/>
            <person name="Rajakumar R."/>
            <person name="Reese J.T."/>
            <person name="Scott J.J."/>
            <person name="Smith C.R."/>
            <person name="Tao S."/>
            <person name="Tsutsui N.D."/>
            <person name="Viljakainen L."/>
            <person name="Wissler L."/>
            <person name="Yandell M.D."/>
            <person name="Zimmer F."/>
            <person name="Taylor J."/>
            <person name="Slater S.C."/>
            <person name="Clifton S.W."/>
            <person name="Warren W.C."/>
            <person name="Elsik C.G."/>
            <person name="Smith C.D."/>
            <person name="Weinstock G.M."/>
            <person name="Gerardo N.M."/>
            <person name="Currie C.R."/>
        </authorList>
    </citation>
    <scope>NUCLEOTIDE SEQUENCE [LARGE SCALE GENOMIC DNA]</scope>
</reference>
<evidence type="ECO:0000256" key="6">
    <source>
        <dbReference type="SAM" id="Phobius"/>
    </source>
</evidence>
<feature type="transmembrane region" description="Helical" evidence="6">
    <location>
        <begin position="129"/>
        <end position="148"/>
    </location>
</feature>
<comment type="similarity">
    <text evidence="2">Belongs to the UPF0389 family.</text>
</comment>
<evidence type="ECO:0000256" key="1">
    <source>
        <dbReference type="ARBA" id="ARBA00004167"/>
    </source>
</evidence>
<evidence type="ECO:0000256" key="5">
    <source>
        <dbReference type="ARBA" id="ARBA00023136"/>
    </source>
</evidence>
<dbReference type="InParanoid" id="A0A158P439"/>
<dbReference type="Proteomes" id="UP000005205">
    <property type="component" value="Unassembled WGS sequence"/>
</dbReference>
<dbReference type="KEGG" id="acep:105627884"/>
<dbReference type="Pfam" id="PF06388">
    <property type="entry name" value="DUF1075"/>
    <property type="match status" value="1"/>
</dbReference>
<keyword evidence="4 6" id="KW-1133">Transmembrane helix</keyword>
<accession>A0A158P439</accession>
<evidence type="ECO:0000256" key="3">
    <source>
        <dbReference type="ARBA" id="ARBA00022692"/>
    </source>
</evidence>
<evidence type="ECO:0000313" key="7">
    <source>
        <dbReference type="EnsemblMetazoa" id="XP_012064547.1"/>
    </source>
</evidence>
<dbReference type="EMBL" id="ADTU01008425">
    <property type="status" value="NOT_ANNOTATED_CDS"/>
    <property type="molecule type" value="Genomic_DNA"/>
</dbReference>
<dbReference type="GO" id="GO:0016020">
    <property type="term" value="C:membrane"/>
    <property type="evidence" value="ECO:0007669"/>
    <property type="project" value="UniProtKB-SubCell"/>
</dbReference>
<keyword evidence="8" id="KW-1185">Reference proteome</keyword>
<dbReference type="AlphaFoldDB" id="A0A158P439"/>
<evidence type="ECO:0000256" key="2">
    <source>
        <dbReference type="ARBA" id="ARBA00007363"/>
    </source>
</evidence>
<proteinExistence type="inferred from homology"/>
<gene>
    <name evidence="7" type="primary">105627884</name>
</gene>
<evidence type="ECO:0000313" key="8">
    <source>
        <dbReference type="Proteomes" id="UP000005205"/>
    </source>
</evidence>
<dbReference type="eggNOG" id="ENOG502S1PN">
    <property type="taxonomic scope" value="Eukaryota"/>
</dbReference>
<dbReference type="InterPro" id="IPR009432">
    <property type="entry name" value="DUF1075"/>
</dbReference>
<dbReference type="FunCoup" id="A0A158P439">
    <property type="interactions" value="769"/>
</dbReference>
<reference evidence="7" key="2">
    <citation type="submission" date="2016-04" db="UniProtKB">
        <authorList>
            <consortium name="EnsemblMetazoa"/>
        </authorList>
    </citation>
    <scope>IDENTIFICATION</scope>
</reference>
<name>A0A158P439_ATTCE</name>
<evidence type="ECO:0000256" key="4">
    <source>
        <dbReference type="ARBA" id="ARBA00022989"/>
    </source>
</evidence>